<dbReference type="CDD" id="cd16461">
    <property type="entry name" value="RING-H2_EL5-like"/>
    <property type="match status" value="1"/>
</dbReference>
<keyword evidence="10" id="KW-0862">Zinc</keyword>
<protein>
    <recommendedName>
        <fullName evidence="4">RING-type E3 ubiquitin transferase</fullName>
        <ecNumber evidence="4">2.3.2.27</ecNumber>
    </recommendedName>
</protein>
<comment type="subcellular location">
    <subcellularLocation>
        <location evidence="2">Membrane</location>
        <topology evidence="2">Single-pass membrane protein</topology>
    </subcellularLocation>
</comment>
<proteinExistence type="predicted"/>
<evidence type="ECO:0000256" key="12">
    <source>
        <dbReference type="ARBA" id="ARBA00023136"/>
    </source>
</evidence>
<dbReference type="Proteomes" id="UP001497457">
    <property type="component" value="Chromosome 29rd"/>
</dbReference>
<keyword evidence="6 14" id="KW-0812">Transmembrane</keyword>
<dbReference type="PANTHER" id="PTHR46539">
    <property type="entry name" value="E3 UBIQUITIN-PROTEIN LIGASE ATL42"/>
    <property type="match status" value="1"/>
</dbReference>
<keyword evidence="7" id="KW-0479">Metal-binding</keyword>
<reference evidence="17" key="1">
    <citation type="submission" date="2024-06" db="EMBL/GenBank/DDBJ databases">
        <authorList>
            <person name="Ryan C."/>
        </authorList>
    </citation>
    <scope>NUCLEOTIDE SEQUENCE [LARGE SCALE GENOMIC DNA]</scope>
</reference>
<evidence type="ECO:0000256" key="3">
    <source>
        <dbReference type="ARBA" id="ARBA00004906"/>
    </source>
</evidence>
<dbReference type="GO" id="GO:0016020">
    <property type="term" value="C:membrane"/>
    <property type="evidence" value="ECO:0007669"/>
    <property type="project" value="UniProtKB-SubCell"/>
</dbReference>
<comment type="catalytic activity">
    <reaction evidence="1">
        <text>S-ubiquitinyl-[E2 ubiquitin-conjugating enzyme]-L-cysteine + [acceptor protein]-L-lysine = [E2 ubiquitin-conjugating enzyme]-L-cysteine + N(6)-ubiquitinyl-[acceptor protein]-L-lysine.</text>
        <dbReference type="EC" id="2.3.2.27"/>
    </reaction>
</comment>
<organism evidence="16 17">
    <name type="scientific">Urochloa decumbens</name>
    <dbReference type="NCBI Taxonomy" id="240449"/>
    <lineage>
        <taxon>Eukaryota</taxon>
        <taxon>Viridiplantae</taxon>
        <taxon>Streptophyta</taxon>
        <taxon>Embryophyta</taxon>
        <taxon>Tracheophyta</taxon>
        <taxon>Spermatophyta</taxon>
        <taxon>Magnoliopsida</taxon>
        <taxon>Liliopsida</taxon>
        <taxon>Poales</taxon>
        <taxon>Poaceae</taxon>
        <taxon>PACMAD clade</taxon>
        <taxon>Panicoideae</taxon>
        <taxon>Panicodae</taxon>
        <taxon>Paniceae</taxon>
        <taxon>Melinidinae</taxon>
        <taxon>Urochloa</taxon>
    </lineage>
</organism>
<name>A0ABC9C4Y3_9POAL</name>
<keyword evidence="12 14" id="KW-0472">Membrane</keyword>
<evidence type="ECO:0000256" key="9">
    <source>
        <dbReference type="ARBA" id="ARBA00022786"/>
    </source>
</evidence>
<dbReference type="InterPro" id="IPR013083">
    <property type="entry name" value="Znf_RING/FYVE/PHD"/>
</dbReference>
<keyword evidence="9" id="KW-0833">Ubl conjugation pathway</keyword>
<dbReference type="GO" id="GO:0008270">
    <property type="term" value="F:zinc ion binding"/>
    <property type="evidence" value="ECO:0007669"/>
    <property type="project" value="UniProtKB-KW"/>
</dbReference>
<evidence type="ECO:0000256" key="6">
    <source>
        <dbReference type="ARBA" id="ARBA00022692"/>
    </source>
</evidence>
<evidence type="ECO:0000256" key="5">
    <source>
        <dbReference type="ARBA" id="ARBA00022679"/>
    </source>
</evidence>
<evidence type="ECO:0000256" key="2">
    <source>
        <dbReference type="ARBA" id="ARBA00004167"/>
    </source>
</evidence>
<evidence type="ECO:0000256" key="1">
    <source>
        <dbReference type="ARBA" id="ARBA00000900"/>
    </source>
</evidence>
<feature type="domain" description="RING-type" evidence="15">
    <location>
        <begin position="162"/>
        <end position="204"/>
    </location>
</feature>
<feature type="transmembrane region" description="Helical" evidence="14">
    <location>
        <begin position="72"/>
        <end position="92"/>
    </location>
</feature>
<evidence type="ECO:0000256" key="11">
    <source>
        <dbReference type="ARBA" id="ARBA00022989"/>
    </source>
</evidence>
<keyword evidence="11 14" id="KW-1133">Transmembrane helix</keyword>
<evidence type="ECO:0000256" key="13">
    <source>
        <dbReference type="PROSITE-ProRule" id="PRU00175"/>
    </source>
</evidence>
<dbReference type="SMART" id="SM00184">
    <property type="entry name" value="RING"/>
    <property type="match status" value="1"/>
</dbReference>
<dbReference type="Gene3D" id="3.30.40.10">
    <property type="entry name" value="Zinc/RING finger domain, C3HC4 (zinc finger)"/>
    <property type="match status" value="1"/>
</dbReference>
<dbReference type="InterPro" id="IPR001841">
    <property type="entry name" value="Znf_RING"/>
</dbReference>
<evidence type="ECO:0000256" key="4">
    <source>
        <dbReference type="ARBA" id="ARBA00012483"/>
    </source>
</evidence>
<evidence type="ECO:0000256" key="14">
    <source>
        <dbReference type="SAM" id="Phobius"/>
    </source>
</evidence>
<dbReference type="EC" id="2.3.2.27" evidence="4"/>
<evidence type="ECO:0000256" key="8">
    <source>
        <dbReference type="ARBA" id="ARBA00022771"/>
    </source>
</evidence>
<dbReference type="AlphaFoldDB" id="A0ABC9C4Y3"/>
<evidence type="ECO:0000313" key="17">
    <source>
        <dbReference type="Proteomes" id="UP001497457"/>
    </source>
</evidence>
<dbReference type="SUPFAM" id="SSF57850">
    <property type="entry name" value="RING/U-box"/>
    <property type="match status" value="1"/>
</dbReference>
<sequence length="316" mass="32642">MSSQREARLASSLPSLLPFHPGTLCLVTNTAYFSTYTARHADLFPRAIHSSSAAVQDARSPPPLPPPMAVDVAAIAGVITAVLLALFLFMVYTKHCKHRIPGAGRPSVLGLGFAPSSCERCRSGLSGSAVGALPAVRFGDVAGGRAGEGAGAGAGAGGATECAVCLGAFDADELLRVLPGCRHAFHAECVDTWLLAHSTCPVCRRRVAARGAGADVSVAIVPEPELPAARPDAVTGEAAAAVSGTVVPGRRSAGDAEVRDRPGDDQRWSMDGLVDRVAYHEAARHRREDLSILVVNGSAHGSRGSRSDVTVTPRSC</sequence>
<keyword evidence="8 13" id="KW-0863">Zinc-finger</keyword>
<dbReference type="EMBL" id="OZ075139">
    <property type="protein sequence ID" value="CAL5014402.1"/>
    <property type="molecule type" value="Genomic_DNA"/>
</dbReference>
<evidence type="ECO:0000259" key="15">
    <source>
        <dbReference type="PROSITE" id="PS50089"/>
    </source>
</evidence>
<reference evidence="16 17" key="2">
    <citation type="submission" date="2024-10" db="EMBL/GenBank/DDBJ databases">
        <authorList>
            <person name="Ryan C."/>
        </authorList>
    </citation>
    <scope>NUCLEOTIDE SEQUENCE [LARGE SCALE GENOMIC DNA]</scope>
</reference>
<accession>A0ABC9C4Y3</accession>
<comment type="pathway">
    <text evidence="3">Protein modification; protein ubiquitination.</text>
</comment>
<dbReference type="PROSITE" id="PS50089">
    <property type="entry name" value="ZF_RING_2"/>
    <property type="match status" value="1"/>
</dbReference>
<gene>
    <name evidence="16" type="ORF">URODEC1_LOCUS71953</name>
</gene>
<dbReference type="PANTHER" id="PTHR46539:SF5">
    <property type="entry name" value="RING ZINC FINGER DOMAIN SUPERFAMILY PROTEIN-RELATED"/>
    <property type="match status" value="1"/>
</dbReference>
<evidence type="ECO:0000313" key="16">
    <source>
        <dbReference type="EMBL" id="CAL5014402.1"/>
    </source>
</evidence>
<evidence type="ECO:0000256" key="7">
    <source>
        <dbReference type="ARBA" id="ARBA00022723"/>
    </source>
</evidence>
<keyword evidence="5" id="KW-0808">Transferase</keyword>
<dbReference type="GO" id="GO:0061630">
    <property type="term" value="F:ubiquitin protein ligase activity"/>
    <property type="evidence" value="ECO:0007669"/>
    <property type="project" value="UniProtKB-EC"/>
</dbReference>
<evidence type="ECO:0000256" key="10">
    <source>
        <dbReference type="ARBA" id="ARBA00022833"/>
    </source>
</evidence>
<dbReference type="Pfam" id="PF13639">
    <property type="entry name" value="zf-RING_2"/>
    <property type="match status" value="1"/>
</dbReference>
<dbReference type="FunFam" id="3.30.40.10:FF:000187">
    <property type="entry name" value="E3 ubiquitin-protein ligase ATL6"/>
    <property type="match status" value="1"/>
</dbReference>
<keyword evidence="17" id="KW-1185">Reference proteome</keyword>